<evidence type="ECO:0000259" key="3">
    <source>
        <dbReference type="SMART" id="SM00507"/>
    </source>
</evidence>
<evidence type="ECO:0000256" key="2">
    <source>
        <dbReference type="SAM" id="MobiDB-lite"/>
    </source>
</evidence>
<dbReference type="KEGG" id="orn:DV701_06580"/>
<dbReference type="SMART" id="SM00507">
    <property type="entry name" value="HNHc"/>
    <property type="match status" value="1"/>
</dbReference>
<comment type="similarity">
    <text evidence="1">Belongs to the Rv1128c/1148c/1588c/1702c/1945/3466 family.</text>
</comment>
<evidence type="ECO:0000256" key="1">
    <source>
        <dbReference type="ARBA" id="ARBA00023450"/>
    </source>
</evidence>
<dbReference type="Pfam" id="PF01844">
    <property type="entry name" value="HNH"/>
    <property type="match status" value="1"/>
</dbReference>
<reference evidence="4 5" key="1">
    <citation type="submission" date="2018-07" db="EMBL/GenBank/DDBJ databases">
        <title>Complete genome sequencing of Ornithinimicrobium sp. AMA3305.</title>
        <authorList>
            <person name="Bae J.-W."/>
        </authorList>
    </citation>
    <scope>NUCLEOTIDE SEQUENCE [LARGE SCALE GENOMIC DNA]</scope>
    <source>
        <strain evidence="4 5">AMA3305</strain>
    </source>
</reference>
<evidence type="ECO:0000313" key="4">
    <source>
        <dbReference type="EMBL" id="AXH95838.1"/>
    </source>
</evidence>
<feature type="region of interest" description="Disordered" evidence="2">
    <location>
        <begin position="419"/>
        <end position="440"/>
    </location>
</feature>
<dbReference type="EMBL" id="CP031229">
    <property type="protein sequence ID" value="AXH95838.1"/>
    <property type="molecule type" value="Genomic_DNA"/>
</dbReference>
<dbReference type="AlphaFoldDB" id="A0A345NLD0"/>
<accession>A0A345NLD0</accession>
<keyword evidence="4" id="KW-0540">Nuclease</keyword>
<dbReference type="Pfam" id="PF02720">
    <property type="entry name" value="DUF222"/>
    <property type="match status" value="1"/>
</dbReference>
<dbReference type="Proteomes" id="UP000253790">
    <property type="component" value="Chromosome"/>
</dbReference>
<protein>
    <submittedName>
        <fullName evidence="4">HNH endonuclease</fullName>
    </submittedName>
</protein>
<evidence type="ECO:0000313" key="5">
    <source>
        <dbReference type="Proteomes" id="UP000253790"/>
    </source>
</evidence>
<dbReference type="GO" id="GO:0008270">
    <property type="term" value="F:zinc ion binding"/>
    <property type="evidence" value="ECO:0007669"/>
    <property type="project" value="InterPro"/>
</dbReference>
<dbReference type="GO" id="GO:0003676">
    <property type="term" value="F:nucleic acid binding"/>
    <property type="evidence" value="ECO:0007669"/>
    <property type="project" value="InterPro"/>
</dbReference>
<keyword evidence="4" id="KW-0378">Hydrolase</keyword>
<gene>
    <name evidence="4" type="ORF">DV701_06580</name>
</gene>
<dbReference type="OrthoDB" id="5241234at2"/>
<feature type="domain" description="HNH nuclease" evidence="3">
    <location>
        <begin position="311"/>
        <end position="361"/>
    </location>
</feature>
<dbReference type="GO" id="GO:0004519">
    <property type="term" value="F:endonuclease activity"/>
    <property type="evidence" value="ECO:0007669"/>
    <property type="project" value="UniProtKB-KW"/>
</dbReference>
<dbReference type="InterPro" id="IPR003870">
    <property type="entry name" value="DUF222"/>
</dbReference>
<dbReference type="InterPro" id="IPR002711">
    <property type="entry name" value="HNH"/>
</dbReference>
<name>A0A345NLD0_9MICO</name>
<organism evidence="4 5">
    <name type="scientific">Ornithinimicrobium avium</name>
    <dbReference type="NCBI Taxonomy" id="2283195"/>
    <lineage>
        <taxon>Bacteria</taxon>
        <taxon>Bacillati</taxon>
        <taxon>Actinomycetota</taxon>
        <taxon>Actinomycetes</taxon>
        <taxon>Micrococcales</taxon>
        <taxon>Ornithinimicrobiaceae</taxon>
        <taxon>Ornithinimicrobium</taxon>
    </lineage>
</organism>
<sequence length="440" mass="47369">MSQEERVSLISELETLKNVCAGAQAAVTLDLHEQAALDRQASAGEMGHRRREREGVTLEVTVARRVSPQRSRSLIELTKALHDRLPHTLAAFRSGRVSEWAATLVVRETKELTDEQARRVDEGLAPTLGSCSEGRLQKRAAALAYEADKRGFLARHARAVRDRFVSVRPAPEGMVRLSALLPLGEGVAVDKALTEHAARARASGDERTKQQLCADRLVHLVTGVDPAQQGFPVEIGLIMSDRALLGDGDDSARVPGYGPVPAALARMIAALGSSREGEVSAARAWVRRLVLDPVDSTLADLDPGRRLFSGPLRRFVLTRDQVCAMPYCTAPIQDVDHVERARDGGGTTAGNGQGLCRACNLDKEAEALSTEVVTAADGSRAVRVRTRYGQTAYSQPPPLLDTTDDLGARAHGARQPWWKAGAGALPGVPDEARGEEEEAC</sequence>
<dbReference type="CDD" id="cd00085">
    <property type="entry name" value="HNHc"/>
    <property type="match status" value="1"/>
</dbReference>
<keyword evidence="5" id="KW-1185">Reference proteome</keyword>
<proteinExistence type="inferred from homology"/>
<dbReference type="InterPro" id="IPR003615">
    <property type="entry name" value="HNH_nuc"/>
</dbReference>
<keyword evidence="4" id="KW-0255">Endonuclease</keyword>